<feature type="transmembrane region" description="Helical" evidence="5">
    <location>
        <begin position="50"/>
        <end position="68"/>
    </location>
</feature>
<dbReference type="OrthoDB" id="9788219at2"/>
<dbReference type="GO" id="GO:0005886">
    <property type="term" value="C:plasma membrane"/>
    <property type="evidence" value="ECO:0007669"/>
    <property type="project" value="UniProtKB-SubCell"/>
</dbReference>
<keyword evidence="4 5" id="KW-0472">Membrane</keyword>
<evidence type="ECO:0000313" key="6">
    <source>
        <dbReference type="EMBL" id="SET20086.1"/>
    </source>
</evidence>
<keyword evidence="5" id="KW-0997">Cell inner membrane</keyword>
<sequence length="224" mass="25845">MKSLFKFLPLVIFFVIYKYYDIFLATKVLIGLSIVSVVGYYLVYKQVDKMMLLSNGLLIVFGLLTIKFQDEQFLIWKVSIIYMLIATGLIITTFVTKKSAMQVALKDELTAPAHVWRNINIGMILFLVICSGLNLYVGWSFEFDFWFNFKMFGMPVLLILFFIGQSIYLFKNATMIEKETENSVSDEIQRDIKGSDVNNQDLESNEKLIELNQNAADNSIKNEK</sequence>
<gene>
    <name evidence="5" type="primary">yciB</name>
    <name evidence="6" type="ORF">SAMN02583745_01657</name>
</gene>
<protein>
    <recommendedName>
        <fullName evidence="5">Inner membrane-spanning protein YciB</fullName>
    </recommendedName>
</protein>
<reference evidence="7" key="1">
    <citation type="submission" date="2016-10" db="EMBL/GenBank/DDBJ databases">
        <authorList>
            <person name="Varghese N."/>
            <person name="Submissions S."/>
        </authorList>
    </citation>
    <scope>NUCLEOTIDE SEQUENCE [LARGE SCALE GENOMIC DNA]</scope>
    <source>
        <strain evidence="7">DSM 18579</strain>
    </source>
</reference>
<evidence type="ECO:0000256" key="3">
    <source>
        <dbReference type="ARBA" id="ARBA00022989"/>
    </source>
</evidence>
<dbReference type="HAMAP" id="MF_00189">
    <property type="entry name" value="YciB"/>
    <property type="match status" value="1"/>
</dbReference>
<keyword evidence="1 5" id="KW-1003">Cell membrane</keyword>
<comment type="function">
    <text evidence="5">Plays a role in cell envelope biogenesis, maintenance of cell envelope integrity and membrane homeostasis.</text>
</comment>
<keyword evidence="3 5" id="KW-1133">Transmembrane helix</keyword>
<accession>A0A1I0CKU5</accession>
<dbReference type="EMBL" id="FOHV01000011">
    <property type="protein sequence ID" value="SET20086.1"/>
    <property type="molecule type" value="Genomic_DNA"/>
</dbReference>
<feature type="transmembrane region" description="Helical" evidence="5">
    <location>
        <begin position="115"/>
        <end position="139"/>
    </location>
</feature>
<dbReference type="RefSeq" id="WP_093319578.1">
    <property type="nucleotide sequence ID" value="NZ_FOHV01000011.1"/>
</dbReference>
<evidence type="ECO:0000313" key="7">
    <source>
        <dbReference type="Proteomes" id="UP000242642"/>
    </source>
</evidence>
<feature type="transmembrane region" description="Helical" evidence="5">
    <location>
        <begin position="20"/>
        <end position="43"/>
    </location>
</feature>
<comment type="similarity">
    <text evidence="5">Belongs to the YciB family.</text>
</comment>
<dbReference type="Pfam" id="PF04279">
    <property type="entry name" value="IspA"/>
    <property type="match status" value="1"/>
</dbReference>
<dbReference type="PANTHER" id="PTHR36917:SF1">
    <property type="entry name" value="INNER MEMBRANE-SPANNING PROTEIN YCIB"/>
    <property type="match status" value="1"/>
</dbReference>
<dbReference type="Proteomes" id="UP000242642">
    <property type="component" value="Unassembled WGS sequence"/>
</dbReference>
<feature type="transmembrane region" description="Helical" evidence="5">
    <location>
        <begin position="74"/>
        <end position="95"/>
    </location>
</feature>
<feature type="transmembrane region" description="Helical" evidence="5">
    <location>
        <begin position="151"/>
        <end position="170"/>
    </location>
</feature>
<evidence type="ECO:0000256" key="4">
    <source>
        <dbReference type="ARBA" id="ARBA00023136"/>
    </source>
</evidence>
<evidence type="ECO:0000256" key="1">
    <source>
        <dbReference type="ARBA" id="ARBA00022475"/>
    </source>
</evidence>
<dbReference type="STRING" id="1123402.SAMN02583745_01657"/>
<name>A0A1I0CKU5_9GAMM</name>
<proteinExistence type="inferred from homology"/>
<organism evidence="6 7">
    <name type="scientific">Thorsellia anophelis DSM 18579</name>
    <dbReference type="NCBI Taxonomy" id="1123402"/>
    <lineage>
        <taxon>Bacteria</taxon>
        <taxon>Pseudomonadati</taxon>
        <taxon>Pseudomonadota</taxon>
        <taxon>Gammaproteobacteria</taxon>
        <taxon>Enterobacterales</taxon>
        <taxon>Thorselliaceae</taxon>
        <taxon>Thorsellia</taxon>
    </lineage>
</organism>
<dbReference type="AlphaFoldDB" id="A0A1I0CKU5"/>
<keyword evidence="7" id="KW-1185">Reference proteome</keyword>
<comment type="subcellular location">
    <subcellularLocation>
        <location evidence="5">Cell inner membrane</location>
        <topology evidence="5">Multi-pass membrane protein</topology>
    </subcellularLocation>
</comment>
<dbReference type="InterPro" id="IPR006008">
    <property type="entry name" value="YciB"/>
</dbReference>
<dbReference type="PANTHER" id="PTHR36917">
    <property type="entry name" value="INTRACELLULAR SEPTATION PROTEIN A-RELATED"/>
    <property type="match status" value="1"/>
</dbReference>
<evidence type="ECO:0000256" key="5">
    <source>
        <dbReference type="HAMAP-Rule" id="MF_00189"/>
    </source>
</evidence>
<evidence type="ECO:0000256" key="2">
    <source>
        <dbReference type="ARBA" id="ARBA00022692"/>
    </source>
</evidence>
<keyword evidence="2 5" id="KW-0812">Transmembrane</keyword>